<dbReference type="InterPro" id="IPR036397">
    <property type="entry name" value="RNaseH_sf"/>
</dbReference>
<evidence type="ECO:0000256" key="7">
    <source>
        <dbReference type="ARBA" id="ARBA00022801"/>
    </source>
</evidence>
<feature type="domain" description="RNase H type-1" evidence="8">
    <location>
        <begin position="289"/>
        <end position="429"/>
    </location>
</feature>
<dbReference type="GO" id="GO:0003676">
    <property type="term" value="F:nucleic acid binding"/>
    <property type="evidence" value="ECO:0007669"/>
    <property type="project" value="InterPro"/>
</dbReference>
<evidence type="ECO:0000256" key="1">
    <source>
        <dbReference type="ARBA" id="ARBA00000077"/>
    </source>
</evidence>
<keyword evidence="4" id="KW-0540">Nuclease</keyword>
<dbReference type="GO" id="GO:0004523">
    <property type="term" value="F:RNA-DNA hybrid ribonuclease activity"/>
    <property type="evidence" value="ECO:0007669"/>
    <property type="project" value="UniProtKB-EC"/>
</dbReference>
<comment type="catalytic activity">
    <reaction evidence="1">
        <text>Endonucleolytic cleavage to 5'-phosphomonoester.</text>
        <dbReference type="EC" id="3.1.26.4"/>
    </reaction>
</comment>
<accession>A0AAW0D662</accession>
<dbReference type="GO" id="GO:0046872">
    <property type="term" value="F:metal ion binding"/>
    <property type="evidence" value="ECO:0007669"/>
    <property type="project" value="UniProtKB-KW"/>
</dbReference>
<dbReference type="EC" id="3.1.26.4" evidence="3"/>
<dbReference type="InterPro" id="IPR012337">
    <property type="entry name" value="RNaseH-like_sf"/>
</dbReference>
<dbReference type="SUPFAM" id="SSF56219">
    <property type="entry name" value="DNase I-like"/>
    <property type="match status" value="1"/>
</dbReference>
<dbReference type="InterPro" id="IPR050092">
    <property type="entry name" value="RNase_H"/>
</dbReference>
<evidence type="ECO:0000256" key="4">
    <source>
        <dbReference type="ARBA" id="ARBA00022722"/>
    </source>
</evidence>
<keyword evidence="7" id="KW-0378">Hydrolase</keyword>
<keyword evidence="5" id="KW-0479">Metal-binding</keyword>
<dbReference type="PANTHER" id="PTHR10642:SF26">
    <property type="entry name" value="RIBONUCLEASE H1"/>
    <property type="match status" value="1"/>
</dbReference>
<dbReference type="GO" id="GO:0043137">
    <property type="term" value="P:DNA replication, removal of RNA primer"/>
    <property type="evidence" value="ECO:0007669"/>
    <property type="project" value="TreeGrafter"/>
</dbReference>
<sequence length="478" mass="52367">MQETHLRANLHDSLNFPDGFHLSVNSRKYNNSFQDPWGGVLSLVNENLRSSVRADLSGPDLTVLELENEDLFLVNAYICPEQSPSHSWAVYDPWLKYTETMALLQLTGKGIISMGDLNARTANGGGSDTVQRDSADGHKPVSPRGTALIQLCKDHGYEILNGNSSYGPHNGRYTSFQPQGEAVVDYVIVNEVAKARIKAFTVLEPDTQSDHAATVLDLHAKNLTPARLVSRNWKPKQRAASHARPGAQRAPVACLPNATELDRLFIDALQSKLSLPQKLAKLFGPVSAASTPLEVYADGSCLNNGRDNASAGAGVFWGPNHPFNEAVRVPDNQTNNRGEVYAILRILLRANTAKTLHIYSDSEYTLQTITERSPEEHARRWKCPNGDLFHDIVTLLKIRRAPVIFIQVRGHSGNKHNDAADELAKQGARMPAVPGYIPLPPPAELPTSNENHKIDNVSTVPKTVRCCSKLSASGGKTF</sequence>
<dbReference type="InterPro" id="IPR036691">
    <property type="entry name" value="Endo/exonu/phosph_ase_sf"/>
</dbReference>
<name>A0AAW0D662_9AGAR</name>
<keyword evidence="6" id="KW-0255">Endonuclease</keyword>
<dbReference type="SUPFAM" id="SSF53098">
    <property type="entry name" value="Ribonuclease H-like"/>
    <property type="match status" value="1"/>
</dbReference>
<evidence type="ECO:0000256" key="3">
    <source>
        <dbReference type="ARBA" id="ARBA00012180"/>
    </source>
</evidence>
<evidence type="ECO:0000259" key="8">
    <source>
        <dbReference type="PROSITE" id="PS50879"/>
    </source>
</evidence>
<gene>
    <name evidence="9" type="ORF">R3P38DRAFT_3423007</name>
</gene>
<evidence type="ECO:0000313" key="10">
    <source>
        <dbReference type="Proteomes" id="UP001362999"/>
    </source>
</evidence>
<comment type="caution">
    <text evidence="9">The sequence shown here is derived from an EMBL/GenBank/DDBJ whole genome shotgun (WGS) entry which is preliminary data.</text>
</comment>
<protein>
    <recommendedName>
        <fullName evidence="3">ribonuclease H</fullName>
        <ecNumber evidence="3">3.1.26.4</ecNumber>
    </recommendedName>
</protein>
<evidence type="ECO:0000256" key="5">
    <source>
        <dbReference type="ARBA" id="ARBA00022723"/>
    </source>
</evidence>
<dbReference type="PROSITE" id="PS50879">
    <property type="entry name" value="RNASE_H_1"/>
    <property type="match status" value="1"/>
</dbReference>
<dbReference type="Pfam" id="PF00075">
    <property type="entry name" value="RNase_H"/>
    <property type="match status" value="1"/>
</dbReference>
<evidence type="ECO:0000256" key="6">
    <source>
        <dbReference type="ARBA" id="ARBA00022759"/>
    </source>
</evidence>
<dbReference type="CDD" id="cd09280">
    <property type="entry name" value="RNase_HI_eukaryote_like"/>
    <property type="match status" value="1"/>
</dbReference>
<dbReference type="Gene3D" id="3.30.420.10">
    <property type="entry name" value="Ribonuclease H-like superfamily/Ribonuclease H"/>
    <property type="match status" value="1"/>
</dbReference>
<proteinExistence type="inferred from homology"/>
<dbReference type="InterPro" id="IPR002156">
    <property type="entry name" value="RNaseH_domain"/>
</dbReference>
<dbReference type="EMBL" id="JAWWNJ010000010">
    <property type="protein sequence ID" value="KAK7046914.1"/>
    <property type="molecule type" value="Genomic_DNA"/>
</dbReference>
<keyword evidence="10" id="KW-1185">Reference proteome</keyword>
<dbReference type="Proteomes" id="UP001362999">
    <property type="component" value="Unassembled WGS sequence"/>
</dbReference>
<dbReference type="PANTHER" id="PTHR10642">
    <property type="entry name" value="RIBONUCLEASE H1"/>
    <property type="match status" value="1"/>
</dbReference>
<dbReference type="AlphaFoldDB" id="A0AAW0D662"/>
<reference evidence="9 10" key="1">
    <citation type="journal article" date="2024" name="J Genomics">
        <title>Draft genome sequencing and assembly of Favolaschia claudopus CIRM-BRFM 2984 isolated from oak limbs.</title>
        <authorList>
            <person name="Navarro D."/>
            <person name="Drula E."/>
            <person name="Chaduli D."/>
            <person name="Cazenave R."/>
            <person name="Ahrendt S."/>
            <person name="Wang J."/>
            <person name="Lipzen A."/>
            <person name="Daum C."/>
            <person name="Barry K."/>
            <person name="Grigoriev I.V."/>
            <person name="Favel A."/>
            <person name="Rosso M.N."/>
            <person name="Martin F."/>
        </authorList>
    </citation>
    <scope>NUCLEOTIDE SEQUENCE [LARGE SCALE GENOMIC DNA]</scope>
    <source>
        <strain evidence="9 10">CIRM-BRFM 2984</strain>
    </source>
</reference>
<comment type="similarity">
    <text evidence="2">Belongs to the RNase H family.</text>
</comment>
<organism evidence="9 10">
    <name type="scientific">Favolaschia claudopus</name>
    <dbReference type="NCBI Taxonomy" id="2862362"/>
    <lineage>
        <taxon>Eukaryota</taxon>
        <taxon>Fungi</taxon>
        <taxon>Dikarya</taxon>
        <taxon>Basidiomycota</taxon>
        <taxon>Agaricomycotina</taxon>
        <taxon>Agaricomycetes</taxon>
        <taxon>Agaricomycetidae</taxon>
        <taxon>Agaricales</taxon>
        <taxon>Marasmiineae</taxon>
        <taxon>Mycenaceae</taxon>
        <taxon>Favolaschia</taxon>
    </lineage>
</organism>
<evidence type="ECO:0000313" key="9">
    <source>
        <dbReference type="EMBL" id="KAK7046914.1"/>
    </source>
</evidence>
<evidence type="ECO:0000256" key="2">
    <source>
        <dbReference type="ARBA" id="ARBA00005300"/>
    </source>
</evidence>
<dbReference type="Gene3D" id="3.60.10.10">
    <property type="entry name" value="Endonuclease/exonuclease/phosphatase"/>
    <property type="match status" value="1"/>
</dbReference>